<evidence type="ECO:0000256" key="2">
    <source>
        <dbReference type="ARBA" id="ARBA00022598"/>
    </source>
</evidence>
<comment type="pathway">
    <text evidence="10 11">Cell wall biogenesis; peptidoglycan biosynthesis.</text>
</comment>
<dbReference type="Proteomes" id="UP001285921">
    <property type="component" value="Unassembled WGS sequence"/>
</dbReference>
<dbReference type="RefSeq" id="WP_248757770.1">
    <property type="nucleotide sequence ID" value="NZ_BTCL01000001.1"/>
</dbReference>
<evidence type="ECO:0000313" key="15">
    <source>
        <dbReference type="EMBL" id="GMK42981.1"/>
    </source>
</evidence>
<evidence type="ECO:0000313" key="16">
    <source>
        <dbReference type="Proteomes" id="UP001285921"/>
    </source>
</evidence>
<evidence type="ECO:0000256" key="11">
    <source>
        <dbReference type="RuleBase" id="RU004136"/>
    </source>
</evidence>
<proteinExistence type="inferred from homology"/>
<keyword evidence="7 10" id="KW-0573">Peptidoglycan synthesis</keyword>
<dbReference type="Pfam" id="PF01225">
    <property type="entry name" value="Mur_ligase"/>
    <property type="match status" value="1"/>
</dbReference>
<evidence type="ECO:0000256" key="9">
    <source>
        <dbReference type="ARBA" id="ARBA00023316"/>
    </source>
</evidence>
<dbReference type="InterPro" id="IPR036615">
    <property type="entry name" value="Mur_ligase_C_dom_sf"/>
</dbReference>
<evidence type="ECO:0000256" key="5">
    <source>
        <dbReference type="ARBA" id="ARBA00022840"/>
    </source>
</evidence>
<dbReference type="Gene3D" id="3.40.1390.10">
    <property type="entry name" value="MurE/MurF, N-terminal domain"/>
    <property type="match status" value="1"/>
</dbReference>
<feature type="binding site" evidence="10">
    <location>
        <begin position="113"/>
        <end position="119"/>
    </location>
    <ligand>
        <name>ATP</name>
        <dbReference type="ChEBI" id="CHEBI:30616"/>
    </ligand>
</feature>
<gene>
    <name evidence="10 15" type="primary">murF</name>
    <name evidence="15" type="ORF">PghCCS26_01080</name>
</gene>
<dbReference type="NCBIfam" id="TIGR01143">
    <property type="entry name" value="murF"/>
    <property type="match status" value="1"/>
</dbReference>
<evidence type="ECO:0000259" key="13">
    <source>
        <dbReference type="Pfam" id="PF02875"/>
    </source>
</evidence>
<dbReference type="InterPro" id="IPR000713">
    <property type="entry name" value="Mur_ligase_N"/>
</dbReference>
<dbReference type="Gene3D" id="3.40.1190.10">
    <property type="entry name" value="Mur-like, catalytic domain"/>
    <property type="match status" value="1"/>
</dbReference>
<dbReference type="InterPro" id="IPR051046">
    <property type="entry name" value="MurCDEF_CellWall_CoF430Synth"/>
</dbReference>
<dbReference type="InterPro" id="IPR035911">
    <property type="entry name" value="MurE/MurF_N"/>
</dbReference>
<comment type="similarity">
    <text evidence="10">Belongs to the MurCDEF family. MurF subfamily.</text>
</comment>
<keyword evidence="3 10" id="KW-0132">Cell division</keyword>
<dbReference type="InterPro" id="IPR036565">
    <property type="entry name" value="Mur-like_cat_sf"/>
</dbReference>
<keyword evidence="2 10" id="KW-0436">Ligase</keyword>
<dbReference type="InterPro" id="IPR013221">
    <property type="entry name" value="Mur_ligase_cen"/>
</dbReference>
<keyword evidence="8 10" id="KW-0131">Cell cycle</keyword>
<dbReference type="Pfam" id="PF02875">
    <property type="entry name" value="Mur_ligase_C"/>
    <property type="match status" value="1"/>
</dbReference>
<comment type="subcellular location">
    <subcellularLocation>
        <location evidence="10 11">Cytoplasm</location>
    </subcellularLocation>
</comment>
<evidence type="ECO:0000259" key="12">
    <source>
        <dbReference type="Pfam" id="PF01225"/>
    </source>
</evidence>
<dbReference type="InterPro" id="IPR004101">
    <property type="entry name" value="Mur_ligase_C"/>
</dbReference>
<dbReference type="Pfam" id="PF08245">
    <property type="entry name" value="Mur_ligase_M"/>
    <property type="match status" value="1"/>
</dbReference>
<name>A0ABQ6NDJ8_9BACL</name>
<dbReference type="InterPro" id="IPR005863">
    <property type="entry name" value="UDP-N-AcMur_synth"/>
</dbReference>
<dbReference type="PANTHER" id="PTHR43024">
    <property type="entry name" value="UDP-N-ACETYLMURAMOYL-TRIPEPTIDE--D-ALANYL-D-ALANINE LIGASE"/>
    <property type="match status" value="1"/>
</dbReference>
<dbReference type="GO" id="GO:0016874">
    <property type="term" value="F:ligase activity"/>
    <property type="evidence" value="ECO:0007669"/>
    <property type="project" value="UniProtKB-KW"/>
</dbReference>
<evidence type="ECO:0000256" key="1">
    <source>
        <dbReference type="ARBA" id="ARBA00022490"/>
    </source>
</evidence>
<keyword evidence="5 10" id="KW-0067">ATP-binding</keyword>
<evidence type="ECO:0000256" key="3">
    <source>
        <dbReference type="ARBA" id="ARBA00022618"/>
    </source>
</evidence>
<feature type="domain" description="Mur ligase C-terminal" evidence="13">
    <location>
        <begin position="326"/>
        <end position="456"/>
    </location>
</feature>
<keyword evidence="16" id="KW-1185">Reference proteome</keyword>
<reference evidence="15 16" key="1">
    <citation type="submission" date="2023-05" db="EMBL/GenBank/DDBJ databases">
        <title>Draft genome of Paenibacillus sp. CCS26.</title>
        <authorList>
            <person name="Akita H."/>
            <person name="Shinto Y."/>
            <person name="Kimura Z."/>
        </authorList>
    </citation>
    <scope>NUCLEOTIDE SEQUENCE [LARGE SCALE GENOMIC DNA]</scope>
    <source>
        <strain evidence="15 16">CCS26</strain>
    </source>
</reference>
<dbReference type="HAMAP" id="MF_02019">
    <property type="entry name" value="MurF"/>
    <property type="match status" value="1"/>
</dbReference>
<dbReference type="SUPFAM" id="SSF53244">
    <property type="entry name" value="MurD-like peptide ligases, peptide-binding domain"/>
    <property type="match status" value="1"/>
</dbReference>
<keyword evidence="6 10" id="KW-0133">Cell shape</keyword>
<evidence type="ECO:0000259" key="14">
    <source>
        <dbReference type="Pfam" id="PF08245"/>
    </source>
</evidence>
<keyword evidence="4 10" id="KW-0547">Nucleotide-binding</keyword>
<comment type="function">
    <text evidence="10 11">Involved in cell wall formation. Catalyzes the final step in the synthesis of UDP-N-acetylmuramoyl-pentapeptide, the precursor of murein.</text>
</comment>
<dbReference type="PANTHER" id="PTHR43024:SF1">
    <property type="entry name" value="UDP-N-ACETYLMURAMOYL-TRIPEPTIDE--D-ALANYL-D-ALANINE LIGASE"/>
    <property type="match status" value="1"/>
</dbReference>
<feature type="domain" description="Mur ligase N-terminal catalytic" evidence="12">
    <location>
        <begin position="25"/>
        <end position="100"/>
    </location>
</feature>
<organism evidence="15 16">
    <name type="scientific">Paenibacillus glycanilyticus</name>
    <dbReference type="NCBI Taxonomy" id="126569"/>
    <lineage>
        <taxon>Bacteria</taxon>
        <taxon>Bacillati</taxon>
        <taxon>Bacillota</taxon>
        <taxon>Bacilli</taxon>
        <taxon>Bacillales</taxon>
        <taxon>Paenibacillaceae</taxon>
        <taxon>Paenibacillus</taxon>
    </lineage>
</organism>
<feature type="domain" description="Mur ligase central" evidence="14">
    <location>
        <begin position="111"/>
        <end position="303"/>
    </location>
</feature>
<dbReference type="SUPFAM" id="SSF63418">
    <property type="entry name" value="MurE/MurF N-terminal domain"/>
    <property type="match status" value="1"/>
</dbReference>
<accession>A0ABQ6NDJ8</accession>
<protein>
    <recommendedName>
        <fullName evidence="10 11">UDP-N-acetylmuramoyl-tripeptide--D-alanyl-D-alanine ligase</fullName>
        <ecNumber evidence="10 11">6.3.2.10</ecNumber>
    </recommendedName>
    <alternativeName>
        <fullName evidence="10">D-alanyl-D-alanine-adding enzyme</fullName>
    </alternativeName>
</protein>
<dbReference type="SUPFAM" id="SSF53623">
    <property type="entry name" value="MurD-like peptide ligases, catalytic domain"/>
    <property type="match status" value="1"/>
</dbReference>
<keyword evidence="9 10" id="KW-0961">Cell wall biogenesis/degradation</keyword>
<keyword evidence="1 10" id="KW-0963">Cytoplasm</keyword>
<evidence type="ECO:0000256" key="7">
    <source>
        <dbReference type="ARBA" id="ARBA00022984"/>
    </source>
</evidence>
<comment type="caution">
    <text evidence="15">The sequence shown here is derived from an EMBL/GenBank/DDBJ whole genome shotgun (WGS) entry which is preliminary data.</text>
</comment>
<evidence type="ECO:0000256" key="6">
    <source>
        <dbReference type="ARBA" id="ARBA00022960"/>
    </source>
</evidence>
<comment type="catalytic activity">
    <reaction evidence="10 11">
        <text>D-alanyl-D-alanine + UDP-N-acetyl-alpha-D-muramoyl-L-alanyl-gamma-D-glutamyl-meso-2,6-diaminopimelate + ATP = UDP-N-acetyl-alpha-D-muramoyl-L-alanyl-gamma-D-glutamyl-meso-2,6-diaminopimeloyl-D-alanyl-D-alanine + ADP + phosphate + H(+)</text>
        <dbReference type="Rhea" id="RHEA:28374"/>
        <dbReference type="ChEBI" id="CHEBI:15378"/>
        <dbReference type="ChEBI" id="CHEBI:30616"/>
        <dbReference type="ChEBI" id="CHEBI:43474"/>
        <dbReference type="ChEBI" id="CHEBI:57822"/>
        <dbReference type="ChEBI" id="CHEBI:61386"/>
        <dbReference type="ChEBI" id="CHEBI:83905"/>
        <dbReference type="ChEBI" id="CHEBI:456216"/>
        <dbReference type="EC" id="6.3.2.10"/>
    </reaction>
</comment>
<dbReference type="Gene3D" id="3.90.190.20">
    <property type="entry name" value="Mur ligase, C-terminal domain"/>
    <property type="match status" value="1"/>
</dbReference>
<evidence type="ECO:0000256" key="10">
    <source>
        <dbReference type="HAMAP-Rule" id="MF_02019"/>
    </source>
</evidence>
<dbReference type="EC" id="6.3.2.10" evidence="10 11"/>
<dbReference type="EMBL" id="BTCL01000001">
    <property type="protein sequence ID" value="GMK42981.1"/>
    <property type="molecule type" value="Genomic_DNA"/>
</dbReference>
<evidence type="ECO:0000256" key="8">
    <source>
        <dbReference type="ARBA" id="ARBA00023306"/>
    </source>
</evidence>
<sequence>MINRTLEQVADMCGARAYKGEPVRIAGVSTDTRSIQPGQLFVPLVGENFDGHNYVAQALQQGAAAALWETKREVPQELAGAPLLFVRDTLKALQQLATSYREELYVRVIGITGSNGKTTTKDMVAAVLGTSYKVHKTAGNLNNHIGLPLTVLQLDEETDAAVLEMGMSGFGEIELLTNIARPDVAVITNIGDAHLLQLGSREGIAKAKLEIAQGLHSGGILLYNGDEPLLAAELATMSLPEGTQLQTFGLGEANDWSAADIGVGAVSSTFAVKRKGQDTASAPYTIPVPGQHNVSNALAAIAIGRRFGISEENIRGGLIGLELTGMRIQPVKAHNGAMILNDAYNANPTAVRAAIDLVGQLTGFRRKWIVLGDMRELGPEEESLHFETGAYITPDKADAVVTFGPLSEHTSAGALSQFPAEAKGTAIVHFDDKGKLGEWLREQVQPQDLVLVKGSRGVRMEQIVQTLEAR</sequence>
<evidence type="ECO:0000256" key="4">
    <source>
        <dbReference type="ARBA" id="ARBA00022741"/>
    </source>
</evidence>